<gene>
    <name evidence="4" type="ORF">JXQ802_LOCUS18866</name>
    <name evidence="3" type="ORF">PYM288_LOCUS11041</name>
</gene>
<dbReference type="InterPro" id="IPR012677">
    <property type="entry name" value="Nucleotide-bd_a/b_plait_sf"/>
</dbReference>
<dbReference type="EMBL" id="CAJNOL010000504">
    <property type="protein sequence ID" value="CAF1094371.1"/>
    <property type="molecule type" value="Genomic_DNA"/>
</dbReference>
<feature type="compositionally biased region" description="Pro residues" evidence="1">
    <location>
        <begin position="127"/>
        <end position="137"/>
    </location>
</feature>
<dbReference type="PROSITE" id="PS51061">
    <property type="entry name" value="R3H"/>
    <property type="match status" value="1"/>
</dbReference>
<name>A0A814NJ12_9BILA</name>
<dbReference type="SUPFAM" id="SSF54928">
    <property type="entry name" value="RNA-binding domain, RBD"/>
    <property type="match status" value="1"/>
</dbReference>
<proteinExistence type="predicted"/>
<dbReference type="Proteomes" id="UP000663854">
    <property type="component" value="Unassembled WGS sequence"/>
</dbReference>
<feature type="compositionally biased region" description="Polar residues" evidence="1">
    <location>
        <begin position="182"/>
        <end position="191"/>
    </location>
</feature>
<evidence type="ECO:0000313" key="4">
    <source>
        <dbReference type="EMBL" id="CAF1094371.1"/>
    </source>
</evidence>
<feature type="region of interest" description="Disordered" evidence="1">
    <location>
        <begin position="373"/>
        <end position="416"/>
    </location>
</feature>
<reference evidence="4" key="1">
    <citation type="submission" date="2021-02" db="EMBL/GenBank/DDBJ databases">
        <authorList>
            <person name="Nowell W R."/>
        </authorList>
    </citation>
    <scope>NUCLEOTIDE SEQUENCE</scope>
</reference>
<dbReference type="InterPro" id="IPR035979">
    <property type="entry name" value="RBD_domain_sf"/>
</dbReference>
<sequence length="416" mass="47129">MYGCYLTSDDDKFLDLITDELDKYNLLNDSSFILLFPPLSSRHRLLLHRLREKNYSNLFSFSIGEEKTTRRAIICLKSQVMDEINITPSTTTLVPSNGESSTKRRPDQALYKPPRRNKNSENSSPIATPPPAPPPSTTSPEEVQQNNSTTKSTKSKTARPSAEPYVPPSRRSQLVNKELLSPLSSSASFTPENKKEDGEVEEEEEEEEEEEWEKILDSNENPLYNDPVEEIQTKFKESVQIKKPTNDYSQWSVDDIQIKEADLAHVVEVSNFPSTFRSEDLSNAFKTLTRSIFDIKWVDETHALIVFPDANMALDALQMEHPLLKVCSMSQASSASKKKAKNSLEFLQPYKTRPQTSSLTANRRICAALGLKNPMSSDKTKTERQKIETARQQKIRDKEEQKTVWDGGILSATSTT</sequence>
<evidence type="ECO:0000259" key="2">
    <source>
        <dbReference type="PROSITE" id="PS51061"/>
    </source>
</evidence>
<comment type="caution">
    <text evidence="4">The sequence shown here is derived from an EMBL/GenBank/DDBJ whole genome shotgun (WGS) entry which is preliminary data.</text>
</comment>
<evidence type="ECO:0000313" key="5">
    <source>
        <dbReference type="Proteomes" id="UP000663870"/>
    </source>
</evidence>
<dbReference type="EMBL" id="CAJNOH010000181">
    <property type="protein sequence ID" value="CAF0930793.1"/>
    <property type="molecule type" value="Genomic_DNA"/>
</dbReference>
<dbReference type="SUPFAM" id="SSF82708">
    <property type="entry name" value="R3H domain"/>
    <property type="match status" value="1"/>
</dbReference>
<dbReference type="Gene3D" id="3.30.70.330">
    <property type="match status" value="1"/>
</dbReference>
<evidence type="ECO:0000313" key="3">
    <source>
        <dbReference type="EMBL" id="CAF0930793.1"/>
    </source>
</evidence>
<dbReference type="PANTHER" id="PTHR21678">
    <property type="entry name" value="GROWTH INHIBITION AND DIFFERENTIATION RELATED PROTEIN 88"/>
    <property type="match status" value="1"/>
</dbReference>
<dbReference type="PANTHER" id="PTHR21678:SF0">
    <property type="entry name" value="C3H1-TYPE DOMAIN-CONTAINING PROTEIN"/>
    <property type="match status" value="1"/>
</dbReference>
<feature type="compositionally biased region" description="Polar residues" evidence="1">
    <location>
        <begin position="88"/>
        <end position="100"/>
    </location>
</feature>
<feature type="compositionally biased region" description="Acidic residues" evidence="1">
    <location>
        <begin position="198"/>
        <end position="212"/>
    </location>
</feature>
<dbReference type="Proteomes" id="UP000663870">
    <property type="component" value="Unassembled WGS sequence"/>
</dbReference>
<dbReference type="InterPro" id="IPR036867">
    <property type="entry name" value="R3H_dom_sf"/>
</dbReference>
<evidence type="ECO:0000256" key="1">
    <source>
        <dbReference type="SAM" id="MobiDB-lite"/>
    </source>
</evidence>
<dbReference type="InterPro" id="IPR039884">
    <property type="entry name" value="R3HC1/R3HCL"/>
</dbReference>
<dbReference type="GO" id="GO:0003676">
    <property type="term" value="F:nucleic acid binding"/>
    <property type="evidence" value="ECO:0007669"/>
    <property type="project" value="UniProtKB-UniRule"/>
</dbReference>
<feature type="compositionally biased region" description="Basic and acidic residues" evidence="1">
    <location>
        <begin position="378"/>
        <end position="403"/>
    </location>
</feature>
<keyword evidence="5" id="KW-1185">Reference proteome</keyword>
<organism evidence="4 5">
    <name type="scientific">Rotaria sordida</name>
    <dbReference type="NCBI Taxonomy" id="392033"/>
    <lineage>
        <taxon>Eukaryota</taxon>
        <taxon>Metazoa</taxon>
        <taxon>Spiralia</taxon>
        <taxon>Gnathifera</taxon>
        <taxon>Rotifera</taxon>
        <taxon>Eurotatoria</taxon>
        <taxon>Bdelloidea</taxon>
        <taxon>Philodinida</taxon>
        <taxon>Philodinidae</taxon>
        <taxon>Rotaria</taxon>
    </lineage>
</organism>
<feature type="domain" description="R3H" evidence="2">
    <location>
        <begin position="11"/>
        <end position="77"/>
    </location>
</feature>
<dbReference type="InterPro" id="IPR001374">
    <property type="entry name" value="R3H_dom"/>
</dbReference>
<protein>
    <recommendedName>
        <fullName evidence="2">R3H domain-containing protein</fullName>
    </recommendedName>
</protein>
<feature type="region of interest" description="Disordered" evidence="1">
    <location>
        <begin position="88"/>
        <end position="225"/>
    </location>
</feature>
<dbReference type="AlphaFoldDB" id="A0A814NJ12"/>
<accession>A0A814NJ12</accession>
<dbReference type="Gene3D" id="3.30.1370.50">
    <property type="entry name" value="R3H-like domain"/>
    <property type="match status" value="1"/>
</dbReference>